<dbReference type="InterPro" id="IPR041712">
    <property type="entry name" value="DHPS-like_MBL-fold"/>
</dbReference>
<dbReference type="PANTHER" id="PTHR13754:SF13">
    <property type="entry name" value="METALLO-BETA-LACTAMASE SUPERFAMILY PROTEIN (AFU_ORTHOLOGUE AFUA_3G07630)"/>
    <property type="match status" value="1"/>
</dbReference>
<dbReference type="InterPro" id="IPR036866">
    <property type="entry name" value="RibonucZ/Hydroxyglut_hydro"/>
</dbReference>
<feature type="domain" description="Metallo-beta-lactamase" evidence="1">
    <location>
        <begin position="20"/>
        <end position="243"/>
    </location>
</feature>
<gene>
    <name evidence="2" type="ORF">JOC49_000180</name>
</gene>
<keyword evidence="2" id="KW-0808">Transferase</keyword>
<dbReference type="InterPro" id="IPR001279">
    <property type="entry name" value="Metallo-B-lactamas"/>
</dbReference>
<proteinExistence type="predicted"/>
<evidence type="ECO:0000313" key="3">
    <source>
        <dbReference type="Proteomes" id="UP000767854"/>
    </source>
</evidence>
<organism evidence="2 3">
    <name type="scientific">Fusibacter tunisiensis</name>
    <dbReference type="NCBI Taxonomy" id="1008308"/>
    <lineage>
        <taxon>Bacteria</taxon>
        <taxon>Bacillati</taxon>
        <taxon>Bacillota</taxon>
        <taxon>Clostridia</taxon>
        <taxon>Eubacteriales</taxon>
        <taxon>Eubacteriales Family XII. Incertae Sedis</taxon>
        <taxon>Fusibacter</taxon>
    </lineage>
</organism>
<accession>A0ABS2MMP0</accession>
<dbReference type="InterPro" id="IPR052926">
    <property type="entry name" value="Metallo-beta-lactamase_dom"/>
</dbReference>
<keyword evidence="3" id="KW-1185">Reference proteome</keyword>
<dbReference type="EC" id="2.5.1.105" evidence="2"/>
<protein>
    <submittedName>
        <fullName evidence="2">7, 8-dihydropterin-6-yl-methyl-4-(Beta-D-ribofuranosyl)aminobenzene 5'-phosphate synthase</fullName>
        <ecNumber evidence="2">2.5.1.105</ecNumber>
    </submittedName>
</protein>
<evidence type="ECO:0000259" key="1">
    <source>
        <dbReference type="SMART" id="SM00849"/>
    </source>
</evidence>
<sequence>MEVLTLIDNVVYGQGLVGEHGLSFLIKINGKKILFDTGQTGAILQNASFLEEDLSEVDAVVLSHGHYDHCGGLESFLKVNTHATIYLKRKAMDEKFSLREGVKKFIGFSLSQPIESYDNPFVFVDSNVEIYPGVILMPNIQTYTNNLVEQNRFYEKTNHQFIHDSFADELFMMVETNQSTHVFTGCSHKGILNILKTAYEASTNGKLDTLSGGMHFTGSLLNELDGHIDELSLFGLKKFYPNHCTGIDGYFKLKARYGDQVKYPFTGFRYDL</sequence>
<dbReference type="Proteomes" id="UP000767854">
    <property type="component" value="Unassembled WGS sequence"/>
</dbReference>
<dbReference type="Pfam" id="PF00753">
    <property type="entry name" value="Lactamase_B"/>
    <property type="match status" value="1"/>
</dbReference>
<comment type="caution">
    <text evidence="2">The sequence shown here is derived from an EMBL/GenBank/DDBJ whole genome shotgun (WGS) entry which is preliminary data.</text>
</comment>
<dbReference type="EMBL" id="JAFBDT010000001">
    <property type="protein sequence ID" value="MBM7560671.1"/>
    <property type="molecule type" value="Genomic_DNA"/>
</dbReference>
<reference evidence="2 3" key="1">
    <citation type="submission" date="2021-01" db="EMBL/GenBank/DDBJ databases">
        <title>Genomic Encyclopedia of Type Strains, Phase IV (KMG-IV): sequencing the most valuable type-strain genomes for metagenomic binning, comparative biology and taxonomic classification.</title>
        <authorList>
            <person name="Goeker M."/>
        </authorList>
    </citation>
    <scope>NUCLEOTIDE SEQUENCE [LARGE SCALE GENOMIC DNA]</scope>
    <source>
        <strain evidence="2 3">DSM 24436</strain>
    </source>
</reference>
<name>A0ABS2MMP0_9FIRM</name>
<dbReference type="SUPFAM" id="SSF56281">
    <property type="entry name" value="Metallo-hydrolase/oxidoreductase"/>
    <property type="match status" value="1"/>
</dbReference>
<dbReference type="PANTHER" id="PTHR13754">
    <property type="entry name" value="METALLO-BETA-LACTAMASE SUPERFAMILY PROTEIN"/>
    <property type="match status" value="1"/>
</dbReference>
<dbReference type="CDD" id="cd07713">
    <property type="entry name" value="DHPS-like_MBL-fold"/>
    <property type="match status" value="1"/>
</dbReference>
<evidence type="ECO:0000313" key="2">
    <source>
        <dbReference type="EMBL" id="MBM7560671.1"/>
    </source>
</evidence>
<dbReference type="RefSeq" id="WP_204661236.1">
    <property type="nucleotide sequence ID" value="NZ_JAFBDT010000001.1"/>
</dbReference>
<dbReference type="SMART" id="SM00849">
    <property type="entry name" value="Lactamase_B"/>
    <property type="match status" value="1"/>
</dbReference>
<dbReference type="GO" id="GO:0102041">
    <property type="term" value="F:7,8-dihydropterin-6-yl-methyl-4-(beta-D-ribofuranosyl)aminobenzene 5'-phosphate synthase"/>
    <property type="evidence" value="ECO:0007669"/>
    <property type="project" value="UniProtKB-EC"/>
</dbReference>
<dbReference type="Gene3D" id="3.60.15.10">
    <property type="entry name" value="Ribonuclease Z/Hydroxyacylglutathione hydrolase-like"/>
    <property type="match status" value="1"/>
</dbReference>